<evidence type="ECO:0000313" key="2">
    <source>
        <dbReference type="EMBL" id="KXA96108.1"/>
    </source>
</evidence>
<reference evidence="2 3" key="1">
    <citation type="journal article" date="2016" name="Sci. Rep.">
        <title>Metabolic traits of an uncultured archaeal lineage -MSBL1- from brine pools of the Red Sea.</title>
        <authorList>
            <person name="Mwirichia R."/>
            <person name="Alam I."/>
            <person name="Rashid M."/>
            <person name="Vinu M."/>
            <person name="Ba-Alawi W."/>
            <person name="Anthony Kamau A."/>
            <person name="Kamanda Ngugi D."/>
            <person name="Goker M."/>
            <person name="Klenk H.P."/>
            <person name="Bajic V."/>
            <person name="Stingl U."/>
        </authorList>
    </citation>
    <scope>NUCLEOTIDE SEQUENCE [LARGE SCALE GENOMIC DNA]</scope>
    <source>
        <strain evidence="2">SCGC-AAA259I14</strain>
    </source>
</reference>
<accession>A0A133UPF9</accession>
<proteinExistence type="predicted"/>
<organism evidence="2 3">
    <name type="scientific">candidate division MSBL1 archaeon SCGC-AAA259I14</name>
    <dbReference type="NCBI Taxonomy" id="1698268"/>
    <lineage>
        <taxon>Archaea</taxon>
        <taxon>Methanobacteriati</taxon>
        <taxon>Methanobacteriota</taxon>
        <taxon>candidate division MSBL1</taxon>
    </lineage>
</organism>
<protein>
    <recommendedName>
        <fullName evidence="1">CDC48 N-terminal subdomain domain-containing protein</fullName>
    </recommendedName>
</protein>
<sequence length="74" mass="8372">MSNNERKEIQLTVAEARRQQDVGRSVARISRDAMKKLEIKQGDIVEVEGSKKSVAIVRSSYREDEGLDIIRLDG</sequence>
<dbReference type="InterPro" id="IPR009010">
    <property type="entry name" value="Asp_de-COase-like_dom_sf"/>
</dbReference>
<dbReference type="SUPFAM" id="SSF50692">
    <property type="entry name" value="ADC-like"/>
    <property type="match status" value="1"/>
</dbReference>
<dbReference type="AlphaFoldDB" id="A0A133UPF9"/>
<feature type="domain" description="CDC48 N-terminal subdomain" evidence="1">
    <location>
        <begin position="10"/>
        <end position="74"/>
    </location>
</feature>
<dbReference type="FunFam" id="2.40.40.20:FF:000007">
    <property type="entry name" value="AAA family ATPase"/>
    <property type="match status" value="1"/>
</dbReference>
<keyword evidence="3" id="KW-1185">Reference proteome</keyword>
<dbReference type="SMART" id="SM01073">
    <property type="entry name" value="CDC48_N"/>
    <property type="match status" value="1"/>
</dbReference>
<comment type="caution">
    <text evidence="2">The sequence shown here is derived from an EMBL/GenBank/DDBJ whole genome shotgun (WGS) entry which is preliminary data.</text>
</comment>
<gene>
    <name evidence="2" type="ORF">AKJ38_03925</name>
</gene>
<evidence type="ECO:0000313" key="3">
    <source>
        <dbReference type="Proteomes" id="UP000070414"/>
    </source>
</evidence>
<dbReference type="Pfam" id="PF02359">
    <property type="entry name" value="CDC48_N"/>
    <property type="match status" value="1"/>
</dbReference>
<dbReference type="InterPro" id="IPR003338">
    <property type="entry name" value="CDC4_N-term_subdom"/>
</dbReference>
<evidence type="ECO:0000259" key="1">
    <source>
        <dbReference type="SMART" id="SM01073"/>
    </source>
</evidence>
<dbReference type="Proteomes" id="UP000070414">
    <property type="component" value="Unassembled WGS sequence"/>
</dbReference>
<feature type="non-terminal residue" evidence="2">
    <location>
        <position position="74"/>
    </location>
</feature>
<name>A0A133UPF9_9EURY</name>
<dbReference type="Gene3D" id="2.40.40.20">
    <property type="match status" value="1"/>
</dbReference>
<dbReference type="EMBL" id="LHXS01000090">
    <property type="protein sequence ID" value="KXA96108.1"/>
    <property type="molecule type" value="Genomic_DNA"/>
</dbReference>